<dbReference type="PIRSF" id="PIRSF004681">
    <property type="entry name" value="UCP004681"/>
    <property type="match status" value="1"/>
</dbReference>
<gene>
    <name evidence="2" type="ORF">DGI_0565</name>
</gene>
<dbReference type="HOGENOM" id="CLU_096980_1_1_7"/>
<dbReference type="eggNOG" id="COG0432">
    <property type="taxonomic scope" value="Bacteria"/>
</dbReference>
<dbReference type="KEGG" id="dgg:DGI_0565"/>
<dbReference type="InterPro" id="IPR035917">
    <property type="entry name" value="YjbQ-like_sf"/>
</dbReference>
<dbReference type="InterPro" id="IPR001602">
    <property type="entry name" value="UPF0047_YjbQ-like"/>
</dbReference>
<dbReference type="STRING" id="1121448.DGI_0565"/>
<dbReference type="SUPFAM" id="SSF111038">
    <property type="entry name" value="YjbQ-like"/>
    <property type="match status" value="1"/>
</dbReference>
<evidence type="ECO:0000256" key="1">
    <source>
        <dbReference type="ARBA" id="ARBA00005534"/>
    </source>
</evidence>
<dbReference type="PATRIC" id="fig|1121448.10.peg.562"/>
<reference evidence="3" key="2">
    <citation type="submission" date="2013-07" db="EMBL/GenBank/DDBJ databases">
        <authorList>
            <person name="Morais-Silva F.O."/>
            <person name="Rezende A.M."/>
            <person name="Pimentel C."/>
            <person name="Resende D.M."/>
            <person name="Santos C.I."/>
            <person name="Clemente C."/>
            <person name="de Oliveira L.M."/>
            <person name="da Silva S.M."/>
            <person name="Costa D.A."/>
            <person name="Varela-Raposo A."/>
            <person name="Horacio E.C.A."/>
            <person name="Matos M."/>
            <person name="Flores O."/>
            <person name="Ruiz J.C."/>
            <person name="Rodrigues-Pousada C."/>
        </authorList>
    </citation>
    <scope>NUCLEOTIDE SEQUENCE [LARGE SCALE GENOMIC DNA]</scope>
    <source>
        <strain evidence="3">ATCC 19364 / DSM 1382 / NCIMB 9332 / VKM B-1759</strain>
    </source>
</reference>
<reference evidence="2 3" key="1">
    <citation type="journal article" date="2013" name="J. Bacteriol.">
        <title>Roles of HynAB and Ech, the only two hydrogenases found in the model sulfate reducer Desulfovibrio gigas.</title>
        <authorList>
            <person name="Morais-Silva F.O."/>
            <person name="Santos C.I."/>
            <person name="Rodrigues R."/>
            <person name="Pereira I.A."/>
            <person name="Rodrigues-Pousada C."/>
        </authorList>
    </citation>
    <scope>NUCLEOTIDE SEQUENCE [LARGE SCALE GENOMIC DNA]</scope>
    <source>
        <strain evidence="3">ATCC 19364 / DSM 1382 / NCIMB 9332 / VKM B-1759</strain>
    </source>
</reference>
<sequence>MHTLALATGSRQQMLSITDRVQALVTDQGWRDGVLVLFCPHTTAALTVNEDADPTVTRDILTHLAAAIPHRGDYRHAEGNSDAHIKTALVGPSLSLIVAGGRVQLGTWQGIFLCEFDGPRQRTLWAQWLGA</sequence>
<organism evidence="2 3">
    <name type="scientific">Megalodesulfovibrio gigas (strain ATCC 19364 / DSM 1382 / NCIMB 9332 / VKM B-1759)</name>
    <name type="common">Desulfovibrio gigas</name>
    <dbReference type="NCBI Taxonomy" id="1121448"/>
    <lineage>
        <taxon>Bacteria</taxon>
        <taxon>Pseudomonadati</taxon>
        <taxon>Thermodesulfobacteriota</taxon>
        <taxon>Desulfovibrionia</taxon>
        <taxon>Desulfovibrionales</taxon>
        <taxon>Desulfovibrionaceae</taxon>
        <taxon>Megalodesulfovibrio</taxon>
    </lineage>
</organism>
<accession>T2G857</accession>
<dbReference type="Gene3D" id="2.60.120.460">
    <property type="entry name" value="YjbQ-like"/>
    <property type="match status" value="1"/>
</dbReference>
<protein>
    <recommendedName>
        <fullName evidence="4">Secondary thiamine-phosphate synthase enzyme</fullName>
    </recommendedName>
</protein>
<dbReference type="PROSITE" id="PS01314">
    <property type="entry name" value="UPF0047"/>
    <property type="match status" value="1"/>
</dbReference>
<dbReference type="RefSeq" id="WP_021759124.1">
    <property type="nucleotide sequence ID" value="NC_022444.1"/>
</dbReference>
<dbReference type="OrthoDB" id="9801725at2"/>
<name>T2G857_MEGG1</name>
<dbReference type="NCBIfam" id="TIGR00149">
    <property type="entry name" value="TIGR00149_YjbQ"/>
    <property type="match status" value="1"/>
</dbReference>
<dbReference type="PANTHER" id="PTHR30615:SF8">
    <property type="entry name" value="UPF0047 PROTEIN C4A8.02C"/>
    <property type="match status" value="1"/>
</dbReference>
<dbReference type="PANTHER" id="PTHR30615">
    <property type="entry name" value="UNCHARACTERIZED PROTEIN YJBQ-RELATED"/>
    <property type="match status" value="1"/>
</dbReference>
<dbReference type="AlphaFoldDB" id="T2G857"/>
<dbReference type="EMBL" id="CP006585">
    <property type="protein sequence ID" value="AGW12473.1"/>
    <property type="molecule type" value="Genomic_DNA"/>
</dbReference>
<keyword evidence="3" id="KW-1185">Reference proteome</keyword>
<evidence type="ECO:0000313" key="2">
    <source>
        <dbReference type="EMBL" id="AGW12473.1"/>
    </source>
</evidence>
<comment type="similarity">
    <text evidence="1">Belongs to the UPF0047 family.</text>
</comment>
<evidence type="ECO:0000313" key="3">
    <source>
        <dbReference type="Proteomes" id="UP000016587"/>
    </source>
</evidence>
<dbReference type="Proteomes" id="UP000016587">
    <property type="component" value="Chromosome"/>
</dbReference>
<dbReference type="Pfam" id="PF01894">
    <property type="entry name" value="YjbQ"/>
    <property type="match status" value="1"/>
</dbReference>
<proteinExistence type="inferred from homology"/>
<evidence type="ECO:0008006" key="4">
    <source>
        <dbReference type="Google" id="ProtNLM"/>
    </source>
</evidence>